<feature type="domain" description="Allantoicase" evidence="3">
    <location>
        <begin position="379"/>
        <end position="502"/>
    </location>
</feature>
<feature type="region of interest" description="Disordered" evidence="2">
    <location>
        <begin position="513"/>
        <end position="555"/>
    </location>
</feature>
<accession>A0AAN7HUQ1</accession>
<dbReference type="SUPFAM" id="SSF49785">
    <property type="entry name" value="Galactose-binding domain-like"/>
    <property type="match status" value="2"/>
</dbReference>
<sequence length="555" mass="61913">MNGTLNSFPLSDDASSVETPNGSRDMMSIRNIVDSSYTNSDHEEELDSGVNLGNQISNLENQLSYGSNLGHHLPNGIFDESSSNDADDSSSNNTTEANQQGSLDSIRVNSQETELLQSQEQQQQEIECELEQQRPAEQHEEQEESSEDTEPEQQPVSAPAPAEEGLSIWSRHLPDAIRLDQTPFAHKIDLVADYQDSVVIMSSDETYGAASNLIKTVAIPSHTTRQPNEEDEFRDGWLVKRHEESGYATIRLGVPGTITGIDIDCTGYTQCAPLHASVHGNSRRRTTDWTVLVDHVPLVPNAHNFFQVMNNTERHTHVHFTVTPGGGVARLRCYGDIPRPTNVGNMEVNMASSKMGAEIVQKPDSIVRGEFPNLIINRKVSSQDGWISPRVRGGQDEEREFTVIKLAGEAEIDRIAVDTVHFIGNAPEKVILEGCCITAPQDRDNVDSNPLVNAEWKNLVTESNVLPNSYNCLPCIYNGPITHVRYRPVPNGGVNQILVKGSFFETRAALPQPKYKHDLGPHKKRKRHDENEPVNDENYNRRKSSRIRRPVSRYQ</sequence>
<name>A0AAN7HUQ1_9FUNG</name>
<dbReference type="Proteomes" id="UP001304243">
    <property type="component" value="Unassembled WGS sequence"/>
</dbReference>
<feature type="compositionally biased region" description="Low complexity" evidence="2">
    <location>
        <begin position="111"/>
        <end position="125"/>
    </location>
</feature>
<dbReference type="PANTHER" id="PTHR12045:SF3">
    <property type="entry name" value="INACTIVE ALLANTOICASE-RELATED"/>
    <property type="match status" value="1"/>
</dbReference>
<evidence type="ECO:0000313" key="4">
    <source>
        <dbReference type="EMBL" id="KAK4518465.1"/>
    </source>
</evidence>
<dbReference type="InterPro" id="IPR015908">
    <property type="entry name" value="Allantoicase_dom"/>
</dbReference>
<dbReference type="Pfam" id="PF03561">
    <property type="entry name" value="Allantoicase"/>
    <property type="match status" value="2"/>
</dbReference>
<dbReference type="GO" id="GO:0004037">
    <property type="term" value="F:allantoicase activity"/>
    <property type="evidence" value="ECO:0007669"/>
    <property type="project" value="InterPro"/>
</dbReference>
<dbReference type="AlphaFoldDB" id="A0AAN7HUQ1"/>
<feature type="compositionally biased region" description="Acidic residues" evidence="2">
    <location>
        <begin position="140"/>
        <end position="151"/>
    </location>
</feature>
<dbReference type="Gene3D" id="2.60.120.260">
    <property type="entry name" value="Galactose-binding domain-like"/>
    <property type="match status" value="2"/>
</dbReference>
<dbReference type="EMBL" id="JASEJX010000012">
    <property type="protein sequence ID" value="KAK4518465.1"/>
    <property type="molecule type" value="Genomic_DNA"/>
</dbReference>
<keyword evidence="5" id="KW-1185">Reference proteome</keyword>
<feature type="region of interest" description="Disordered" evidence="2">
    <location>
        <begin position="70"/>
        <end position="162"/>
    </location>
</feature>
<protein>
    <recommendedName>
        <fullName evidence="3">Allantoicase domain-containing protein</fullName>
    </recommendedName>
</protein>
<dbReference type="GeneID" id="89952369"/>
<evidence type="ECO:0000256" key="2">
    <source>
        <dbReference type="SAM" id="MobiDB-lite"/>
    </source>
</evidence>
<dbReference type="PANTHER" id="PTHR12045">
    <property type="entry name" value="ALLANTOICASE"/>
    <property type="match status" value="1"/>
</dbReference>
<evidence type="ECO:0000256" key="1">
    <source>
        <dbReference type="ARBA" id="ARBA00009242"/>
    </source>
</evidence>
<feature type="compositionally biased region" description="Low complexity" evidence="2">
    <location>
        <begin position="81"/>
        <end position="93"/>
    </location>
</feature>
<feature type="region of interest" description="Disordered" evidence="2">
    <location>
        <begin position="1"/>
        <end position="27"/>
    </location>
</feature>
<comment type="similarity">
    <text evidence="1">Belongs to the allantoicase family.</text>
</comment>
<dbReference type="GO" id="GO:0000256">
    <property type="term" value="P:allantoin catabolic process"/>
    <property type="evidence" value="ECO:0007669"/>
    <property type="project" value="InterPro"/>
</dbReference>
<evidence type="ECO:0000313" key="5">
    <source>
        <dbReference type="Proteomes" id="UP001304243"/>
    </source>
</evidence>
<gene>
    <name evidence="4" type="ORF">ATC70_008683</name>
</gene>
<evidence type="ECO:0000259" key="3">
    <source>
        <dbReference type="Pfam" id="PF03561"/>
    </source>
</evidence>
<feature type="compositionally biased region" description="Polar residues" evidence="2">
    <location>
        <begin position="94"/>
        <end position="110"/>
    </location>
</feature>
<dbReference type="RefSeq" id="XP_064685131.1">
    <property type="nucleotide sequence ID" value="XM_064827929.1"/>
</dbReference>
<organism evidence="4 5">
    <name type="scientific">Mucor velutinosus</name>
    <dbReference type="NCBI Taxonomy" id="708070"/>
    <lineage>
        <taxon>Eukaryota</taxon>
        <taxon>Fungi</taxon>
        <taxon>Fungi incertae sedis</taxon>
        <taxon>Mucoromycota</taxon>
        <taxon>Mucoromycotina</taxon>
        <taxon>Mucoromycetes</taxon>
        <taxon>Mucorales</taxon>
        <taxon>Mucorineae</taxon>
        <taxon>Mucoraceae</taxon>
        <taxon>Mucor</taxon>
    </lineage>
</organism>
<feature type="compositionally biased region" description="Polar residues" evidence="2">
    <location>
        <begin position="1"/>
        <end position="22"/>
    </location>
</feature>
<feature type="domain" description="Allantoicase" evidence="3">
    <location>
        <begin position="197"/>
        <end position="336"/>
    </location>
</feature>
<dbReference type="InterPro" id="IPR005164">
    <property type="entry name" value="Allantoicase"/>
</dbReference>
<proteinExistence type="inferred from homology"/>
<comment type="caution">
    <text evidence="4">The sequence shown here is derived from an EMBL/GenBank/DDBJ whole genome shotgun (WGS) entry which is preliminary data.</text>
</comment>
<feature type="compositionally biased region" description="Basic residues" evidence="2">
    <location>
        <begin position="541"/>
        <end position="555"/>
    </location>
</feature>
<reference evidence="4 5" key="1">
    <citation type="submission" date="2022-11" db="EMBL/GenBank/DDBJ databases">
        <title>Mucor velutinosus strain NIH1002 WGS.</title>
        <authorList>
            <person name="Subramanian P."/>
            <person name="Mullikin J.C."/>
            <person name="Segre J.A."/>
            <person name="Zelazny A.M."/>
        </authorList>
    </citation>
    <scope>NUCLEOTIDE SEQUENCE [LARGE SCALE GENOMIC DNA]</scope>
    <source>
        <strain evidence="4 5">NIH1002</strain>
    </source>
</reference>
<dbReference type="InterPro" id="IPR008979">
    <property type="entry name" value="Galactose-bd-like_sf"/>
</dbReference>